<dbReference type="Pfam" id="PF00128">
    <property type="entry name" value="Alpha-amylase"/>
    <property type="match status" value="1"/>
</dbReference>
<dbReference type="NCBIfam" id="NF006969">
    <property type="entry name" value="PRK09441.1-2"/>
    <property type="match status" value="1"/>
</dbReference>
<dbReference type="InterPro" id="IPR013780">
    <property type="entry name" value="Glyco_hydro_b"/>
</dbReference>
<gene>
    <name evidence="4" type="ORF">B0T26DRAFT_831571</name>
</gene>
<accession>A0AA40DUQ9</accession>
<dbReference type="InterPro" id="IPR017853">
    <property type="entry name" value="GH"/>
</dbReference>
<dbReference type="PANTHER" id="PTHR43447">
    <property type="entry name" value="ALPHA-AMYLASE"/>
    <property type="match status" value="1"/>
</dbReference>
<dbReference type="Gene3D" id="2.60.40.1180">
    <property type="entry name" value="Golgi alpha-mannosidase II"/>
    <property type="match status" value="1"/>
</dbReference>
<comment type="caution">
    <text evidence="4">The sequence shown here is derived from an EMBL/GenBank/DDBJ whole genome shotgun (WGS) entry which is preliminary data.</text>
</comment>
<feature type="domain" description="Glycosyl hydrolase family 13 catalytic" evidence="3">
    <location>
        <begin position="75"/>
        <end position="478"/>
    </location>
</feature>
<dbReference type="GeneID" id="85330743"/>
<comment type="similarity">
    <text evidence="1">Belongs to the glycosyl hydrolase 13 family.</text>
</comment>
<organism evidence="4 5">
    <name type="scientific">Lasiosphaeria miniovina</name>
    <dbReference type="NCBI Taxonomy" id="1954250"/>
    <lineage>
        <taxon>Eukaryota</taxon>
        <taxon>Fungi</taxon>
        <taxon>Dikarya</taxon>
        <taxon>Ascomycota</taxon>
        <taxon>Pezizomycotina</taxon>
        <taxon>Sordariomycetes</taxon>
        <taxon>Sordariomycetidae</taxon>
        <taxon>Sordariales</taxon>
        <taxon>Lasiosphaeriaceae</taxon>
        <taxon>Lasiosphaeria</taxon>
    </lineage>
</organism>
<dbReference type="EMBL" id="JAUIRO010000005">
    <property type="protein sequence ID" value="KAK0712533.1"/>
    <property type="molecule type" value="Genomic_DNA"/>
</dbReference>
<dbReference type="RefSeq" id="XP_060293856.1">
    <property type="nucleotide sequence ID" value="XM_060447473.1"/>
</dbReference>
<reference evidence="4" key="1">
    <citation type="submission" date="2023-06" db="EMBL/GenBank/DDBJ databases">
        <title>Genome-scale phylogeny and comparative genomics of the fungal order Sordariales.</title>
        <authorList>
            <consortium name="Lawrence Berkeley National Laboratory"/>
            <person name="Hensen N."/>
            <person name="Bonometti L."/>
            <person name="Westerberg I."/>
            <person name="Brannstrom I.O."/>
            <person name="Guillou S."/>
            <person name="Cros-Aarteil S."/>
            <person name="Calhoun S."/>
            <person name="Haridas S."/>
            <person name="Kuo A."/>
            <person name="Mondo S."/>
            <person name="Pangilinan J."/>
            <person name="Riley R."/>
            <person name="LaButti K."/>
            <person name="Andreopoulos B."/>
            <person name="Lipzen A."/>
            <person name="Chen C."/>
            <person name="Yanf M."/>
            <person name="Daum C."/>
            <person name="Ng V."/>
            <person name="Clum A."/>
            <person name="Steindorff A."/>
            <person name="Ohm R."/>
            <person name="Martin F."/>
            <person name="Silar P."/>
            <person name="Natvig D."/>
            <person name="Lalanne C."/>
            <person name="Gautier V."/>
            <person name="Ament-velasquez S.L."/>
            <person name="Kruys A."/>
            <person name="Hutchinson M.I."/>
            <person name="Powell A.J."/>
            <person name="Barry K."/>
            <person name="Miller A.N."/>
            <person name="Grigoriev I.V."/>
            <person name="Debuchy R."/>
            <person name="Gladieux P."/>
            <person name="Thoren M.H."/>
            <person name="Johannesson H."/>
        </authorList>
    </citation>
    <scope>NUCLEOTIDE SEQUENCE</scope>
    <source>
        <strain evidence="4">SMH2392-1A</strain>
    </source>
</reference>
<sequence length="636" mass="71159">MSVFLGLHQRQSSTSSIAGKPETRHEASSDSAAAPPPVVKNSSQLRPHRQRRLGSTMPSPLIVREDGGAVCPENRTMMQGFEWYLPADFAHWRRLAGAVPSLAALGVTTLWIPPACKAAWPRGNGYDVYDLFDLGEFDQKGARHTKWGHKAELQHLVEAAAAHDVAIIFDAVLNHKAAADFSESALATRIDPENRTRPLPPPDGGANEPYEIEAWTGYTFPGRGGTYSPLKWRKEHFTGIDYDSKRGEKGVWRFAGKQWALDVDEELGNYDYLMFADIDHRHPAVRRDLFHWAAWLAGQMGGRLGGLRLDAIKHYSFEFVRDFLAHIDARVDRRWFVVGEYWREDSEFLARYVEFMGHRLSLFDVQLVTNFSRVSLLGEKGDLRTVFDDALVVWKPDNAVTFVVNHDTQLGQSLETPVAPFFIPLAYALILLRANAGLPCVFWSDLYGSFGQHPAPDRSNFVPPTTGGALLPRLMLARRLWAYGTQMDYFFDGENGGDPQCVGFTRFGHPSRSAGHGLAVVMTNSWEHAAKRMCVGPRHAGEVWTDVLRRCPGHVVIDPRGWGVFPTASRSVSVWVNRAAEGREFVDSFVFDYDIFGFHKQKAEQDSKVKIASESGLEPGFKVLGIAVEHVEKNIG</sequence>
<dbReference type="InterPro" id="IPR006047">
    <property type="entry name" value="GH13_cat_dom"/>
</dbReference>
<evidence type="ECO:0000256" key="1">
    <source>
        <dbReference type="ARBA" id="ARBA00008061"/>
    </source>
</evidence>
<dbReference type="SUPFAM" id="SSF51011">
    <property type="entry name" value="Glycosyl hydrolase domain"/>
    <property type="match status" value="1"/>
</dbReference>
<dbReference type="GO" id="GO:0005975">
    <property type="term" value="P:carbohydrate metabolic process"/>
    <property type="evidence" value="ECO:0007669"/>
    <property type="project" value="InterPro"/>
</dbReference>
<protein>
    <submittedName>
        <fullName evidence="4">Alpha-amylase-like protein</fullName>
    </submittedName>
</protein>
<evidence type="ECO:0000256" key="2">
    <source>
        <dbReference type="SAM" id="MobiDB-lite"/>
    </source>
</evidence>
<evidence type="ECO:0000313" key="5">
    <source>
        <dbReference type="Proteomes" id="UP001172101"/>
    </source>
</evidence>
<dbReference type="AlphaFoldDB" id="A0AA40DUQ9"/>
<evidence type="ECO:0000313" key="4">
    <source>
        <dbReference type="EMBL" id="KAK0712533.1"/>
    </source>
</evidence>
<dbReference type="Gene3D" id="2.40.30.140">
    <property type="match status" value="1"/>
</dbReference>
<dbReference type="SUPFAM" id="SSF51445">
    <property type="entry name" value="(Trans)glycosidases"/>
    <property type="match status" value="1"/>
</dbReference>
<dbReference type="Proteomes" id="UP001172101">
    <property type="component" value="Unassembled WGS sequence"/>
</dbReference>
<dbReference type="NCBIfam" id="NF006968">
    <property type="entry name" value="PRK09441.1-1"/>
    <property type="match status" value="1"/>
</dbReference>
<keyword evidence="5" id="KW-1185">Reference proteome</keyword>
<name>A0AA40DUQ9_9PEZI</name>
<dbReference type="Gene3D" id="3.20.20.80">
    <property type="entry name" value="Glycosidases"/>
    <property type="match status" value="1"/>
</dbReference>
<feature type="region of interest" description="Disordered" evidence="2">
    <location>
        <begin position="1"/>
        <end position="59"/>
    </location>
</feature>
<dbReference type="CDD" id="cd11318">
    <property type="entry name" value="AmyAc_bac_fung_AmyA"/>
    <property type="match status" value="1"/>
</dbReference>
<evidence type="ECO:0000259" key="3">
    <source>
        <dbReference type="SMART" id="SM00642"/>
    </source>
</evidence>
<proteinExistence type="inferred from homology"/>
<dbReference type="SMART" id="SM00642">
    <property type="entry name" value="Aamy"/>
    <property type="match status" value="1"/>
</dbReference>